<keyword evidence="4" id="KW-1185">Reference proteome</keyword>
<name>A0AAD8US10_BABGI</name>
<dbReference type="AlphaFoldDB" id="A0AAD8US10"/>
<keyword evidence="1" id="KW-0175">Coiled coil</keyword>
<reference evidence="3" key="1">
    <citation type="submission" date="2023-08" db="EMBL/GenBank/DDBJ databases">
        <title>Draft sequence of the Babesia gibsoni genome.</title>
        <authorList>
            <person name="Yamagishi J.Y."/>
            <person name="Xuan X.X."/>
        </authorList>
    </citation>
    <scope>NUCLEOTIDE SEQUENCE</scope>
    <source>
        <strain evidence="3">Azabu</strain>
    </source>
</reference>
<gene>
    <name evidence="3" type="ORF">BgAZ_207520</name>
</gene>
<feature type="coiled-coil region" evidence="1">
    <location>
        <begin position="348"/>
        <end position="407"/>
    </location>
</feature>
<proteinExistence type="predicted"/>
<evidence type="ECO:0000256" key="2">
    <source>
        <dbReference type="SAM" id="MobiDB-lite"/>
    </source>
</evidence>
<feature type="coiled-coil region" evidence="1">
    <location>
        <begin position="196"/>
        <end position="265"/>
    </location>
</feature>
<evidence type="ECO:0000313" key="3">
    <source>
        <dbReference type="EMBL" id="KAK1443876.1"/>
    </source>
</evidence>
<feature type="compositionally biased region" description="Basic and acidic residues" evidence="2">
    <location>
        <begin position="80"/>
        <end position="90"/>
    </location>
</feature>
<feature type="compositionally biased region" description="Acidic residues" evidence="2">
    <location>
        <begin position="44"/>
        <end position="57"/>
    </location>
</feature>
<feature type="region of interest" description="Disordered" evidence="2">
    <location>
        <begin position="70"/>
        <end position="90"/>
    </location>
</feature>
<feature type="region of interest" description="Disordered" evidence="2">
    <location>
        <begin position="29"/>
        <end position="58"/>
    </location>
</feature>
<protein>
    <submittedName>
        <fullName evidence="3">Uncharacterized protein</fullName>
    </submittedName>
</protein>
<sequence>MKEVGCPLHPGSKSYFSEVEVEELKKQRSKLLQDSKNSDSMAADMDETDVETVDETENLSKNEVTTTMGYVDTALPDPSGEEKISSSETKDIAQSMNMKEIGEAWQRQWSLNHLMERDDTASDAYKVDTDEGEKVTAEHTLLGFKLERANRVISVLKKQLEERDESISRMLTHVSMLEEWKDGLGDDRKLLAIEHEKELESIMAVMNEKYARKKEECQTLKSKLLAMEQDHMLKDNDLRCMQLEVTELKSKNAKLEYKIEAMEADKGLVAKSIERLKASFKERELKMRMLIDKEYQEQGILLTEELEVAKMKIAAKEKELRNCAHIIHLAEQECSKLVSATIGLKKLVNQKDEQIKRLANEILDLEETLVRNDQDSSTRINATLAMLDGLKREKLELKSNNRELKHEIVRYRGIECAKR</sequence>
<organism evidence="3 4">
    <name type="scientific">Babesia gibsoni</name>
    <dbReference type="NCBI Taxonomy" id="33632"/>
    <lineage>
        <taxon>Eukaryota</taxon>
        <taxon>Sar</taxon>
        <taxon>Alveolata</taxon>
        <taxon>Apicomplexa</taxon>
        <taxon>Aconoidasida</taxon>
        <taxon>Piroplasmida</taxon>
        <taxon>Babesiidae</taxon>
        <taxon>Babesia</taxon>
    </lineage>
</organism>
<evidence type="ECO:0000256" key="1">
    <source>
        <dbReference type="SAM" id="Coils"/>
    </source>
</evidence>
<accession>A0AAD8US10</accession>
<dbReference type="EMBL" id="JAVEPI010000002">
    <property type="protein sequence ID" value="KAK1443876.1"/>
    <property type="molecule type" value="Genomic_DNA"/>
</dbReference>
<dbReference type="Proteomes" id="UP001230268">
    <property type="component" value="Unassembled WGS sequence"/>
</dbReference>
<comment type="caution">
    <text evidence="3">The sequence shown here is derived from an EMBL/GenBank/DDBJ whole genome shotgun (WGS) entry which is preliminary data.</text>
</comment>
<evidence type="ECO:0000313" key="4">
    <source>
        <dbReference type="Proteomes" id="UP001230268"/>
    </source>
</evidence>